<keyword evidence="7" id="KW-1185">Reference proteome</keyword>
<name>A0ABP9B7J1_9SPHI</name>
<evidence type="ECO:0000313" key="7">
    <source>
        <dbReference type="Proteomes" id="UP001501411"/>
    </source>
</evidence>
<proteinExistence type="predicted"/>
<protein>
    <recommendedName>
        <fullName evidence="8">DoxX family protein</fullName>
    </recommendedName>
</protein>
<evidence type="ECO:0000256" key="1">
    <source>
        <dbReference type="ARBA" id="ARBA00004141"/>
    </source>
</evidence>
<keyword evidence="3 5" id="KW-1133">Transmembrane helix</keyword>
<evidence type="ECO:0000256" key="4">
    <source>
        <dbReference type="ARBA" id="ARBA00023136"/>
    </source>
</evidence>
<comment type="caution">
    <text evidence="6">The sequence shown here is derived from an EMBL/GenBank/DDBJ whole genome shotgun (WGS) entry which is preliminary data.</text>
</comment>
<evidence type="ECO:0000256" key="5">
    <source>
        <dbReference type="SAM" id="Phobius"/>
    </source>
</evidence>
<feature type="transmembrane region" description="Helical" evidence="5">
    <location>
        <begin position="218"/>
        <end position="237"/>
    </location>
</feature>
<feature type="transmembrane region" description="Helical" evidence="5">
    <location>
        <begin position="169"/>
        <end position="184"/>
    </location>
</feature>
<evidence type="ECO:0000256" key="3">
    <source>
        <dbReference type="ARBA" id="ARBA00022989"/>
    </source>
</evidence>
<feature type="transmembrane region" description="Helical" evidence="5">
    <location>
        <begin position="145"/>
        <end position="163"/>
    </location>
</feature>
<dbReference type="InterPro" id="IPR032808">
    <property type="entry name" value="DoxX"/>
</dbReference>
<feature type="transmembrane region" description="Helical" evidence="5">
    <location>
        <begin position="63"/>
        <end position="83"/>
    </location>
</feature>
<dbReference type="Pfam" id="PF07681">
    <property type="entry name" value="DoxX"/>
    <property type="match status" value="1"/>
</dbReference>
<gene>
    <name evidence="6" type="ORF">GCM10023231_19070</name>
</gene>
<feature type="transmembrane region" description="Helical" evidence="5">
    <location>
        <begin position="120"/>
        <end position="138"/>
    </location>
</feature>
<feature type="transmembrane region" description="Helical" evidence="5">
    <location>
        <begin position="31"/>
        <end position="51"/>
    </location>
</feature>
<evidence type="ECO:0008006" key="8">
    <source>
        <dbReference type="Google" id="ProtNLM"/>
    </source>
</evidence>
<evidence type="ECO:0000256" key="2">
    <source>
        <dbReference type="ARBA" id="ARBA00022692"/>
    </source>
</evidence>
<organism evidence="6 7">
    <name type="scientific">Olivibacter ginsenosidimutans</name>
    <dbReference type="NCBI Taxonomy" id="1176537"/>
    <lineage>
        <taxon>Bacteria</taxon>
        <taxon>Pseudomonadati</taxon>
        <taxon>Bacteroidota</taxon>
        <taxon>Sphingobacteriia</taxon>
        <taxon>Sphingobacteriales</taxon>
        <taxon>Sphingobacteriaceae</taxon>
        <taxon>Olivibacter</taxon>
    </lineage>
</organism>
<comment type="subcellular location">
    <subcellularLocation>
        <location evidence="1">Membrane</location>
        <topology evidence="1">Multi-pass membrane protein</topology>
    </subcellularLocation>
</comment>
<reference evidence="7" key="1">
    <citation type="journal article" date="2019" name="Int. J. Syst. Evol. Microbiol.">
        <title>The Global Catalogue of Microorganisms (GCM) 10K type strain sequencing project: providing services to taxonomists for standard genome sequencing and annotation.</title>
        <authorList>
            <consortium name="The Broad Institute Genomics Platform"/>
            <consortium name="The Broad Institute Genome Sequencing Center for Infectious Disease"/>
            <person name="Wu L."/>
            <person name="Ma J."/>
        </authorList>
    </citation>
    <scope>NUCLEOTIDE SEQUENCE [LARGE SCALE GENOMIC DNA]</scope>
    <source>
        <strain evidence="7">JCM 18200</strain>
    </source>
</reference>
<dbReference type="EMBL" id="BAABIQ010000030">
    <property type="protein sequence ID" value="GAA4791344.1"/>
    <property type="molecule type" value="Genomic_DNA"/>
</dbReference>
<sequence length="375" mass="43333">MVVPWFALHVLQLEKPITVFTNGSGDTTYDYVAVLVYVLLALVVSLIWSFLDRKASGYPKLQYWLSVFLRYYLAMFMFIYGFIKIFHLQMPSPSFTTLIQEFGDKSPMGLAWSYVGYSKGFSFFTGFAEVVAGFFLLFRKTTTLGALLTVLVTVNILAINLFFDVPVKLFSSVLLLMSLFLLSSDTKRVLNFFICNKPADPVFWPVQFKRKWMKITRLVLKILIIGSFFYSGIVGGIRGQNSYGDKRRKPPLYGLYDTEAFILNGDTIAPLMTDTNRWKNLIIEWEKNASVKLMNNSLNYYNFTVDTVAKTVHFFPYADTSKKGAFRYELANNYLILRGNLKSDSIQVHLKKREISSFRLMNTGFRWINEYPYNR</sequence>
<accession>A0ABP9B7J1</accession>
<keyword evidence="2 5" id="KW-0812">Transmembrane</keyword>
<keyword evidence="4 5" id="KW-0472">Membrane</keyword>
<dbReference type="Proteomes" id="UP001501411">
    <property type="component" value="Unassembled WGS sequence"/>
</dbReference>
<dbReference type="RefSeq" id="WP_345231536.1">
    <property type="nucleotide sequence ID" value="NZ_BAABIQ010000030.1"/>
</dbReference>
<evidence type="ECO:0000313" key="6">
    <source>
        <dbReference type="EMBL" id="GAA4791344.1"/>
    </source>
</evidence>